<reference evidence="3 4" key="1">
    <citation type="submission" date="2021-03" db="EMBL/GenBank/DDBJ databases">
        <title>The complete genome sequence of Acetobacter suratthaniensis TBRC 1719.</title>
        <authorList>
            <person name="Charoenyingcharoen P."/>
            <person name="Yukphan P."/>
        </authorList>
    </citation>
    <scope>NUCLEOTIDE SEQUENCE [LARGE SCALE GENOMIC DNA]</scope>
    <source>
        <strain evidence="3 4">TBRC 1719</strain>
    </source>
</reference>
<keyword evidence="4" id="KW-1185">Reference proteome</keyword>
<proteinExistence type="predicted"/>
<feature type="transmembrane region" description="Helical" evidence="1">
    <location>
        <begin position="7"/>
        <end position="25"/>
    </location>
</feature>
<feature type="domain" description="HPP transmembrane region" evidence="2">
    <location>
        <begin position="5"/>
        <end position="156"/>
    </location>
</feature>
<sequence>MTLSFRAGIGALFGIAVAYLLGATVLDFDGIALVAPMGASAVLAFAVPASPLATPRAIILGNTLSAVVGVGVSLLPGLPLFLACGLSVCLAIVVMSMTRSLHPPGGASALTATLLHPAAHGLTIGLLFPLMPVALNSIVLTLAAIFYHRATGHRYPHIPGPTGLPAVPKGHFTRADIHAALRQMPDALDVEEPDIETLINLAEQAATVRLTSTEGKAATSP</sequence>
<dbReference type="Pfam" id="PF04982">
    <property type="entry name" value="TM_HPP"/>
    <property type="match status" value="1"/>
</dbReference>
<evidence type="ECO:0000313" key="4">
    <source>
        <dbReference type="Proteomes" id="UP000664399"/>
    </source>
</evidence>
<name>A0ABS3LLP4_9PROT</name>
<feature type="transmembrane region" description="Helical" evidence="1">
    <location>
        <begin position="31"/>
        <end position="53"/>
    </location>
</feature>
<dbReference type="Proteomes" id="UP000664399">
    <property type="component" value="Unassembled WGS sequence"/>
</dbReference>
<feature type="transmembrane region" description="Helical" evidence="1">
    <location>
        <begin position="65"/>
        <end position="98"/>
    </location>
</feature>
<dbReference type="PANTHER" id="PTHR33741:SF5">
    <property type="entry name" value="TRANSMEMBRANE PROTEIN DDB_G0269096-RELATED"/>
    <property type="match status" value="1"/>
</dbReference>
<comment type="caution">
    <text evidence="3">The sequence shown here is derived from an EMBL/GenBank/DDBJ whole genome shotgun (WGS) entry which is preliminary data.</text>
</comment>
<keyword evidence="1" id="KW-0812">Transmembrane</keyword>
<keyword evidence="1" id="KW-0472">Membrane</keyword>
<dbReference type="InterPro" id="IPR058581">
    <property type="entry name" value="TM_HPP"/>
</dbReference>
<feature type="transmembrane region" description="Helical" evidence="1">
    <location>
        <begin position="118"/>
        <end position="147"/>
    </location>
</feature>
<evidence type="ECO:0000256" key="1">
    <source>
        <dbReference type="SAM" id="Phobius"/>
    </source>
</evidence>
<protein>
    <submittedName>
        <fullName evidence="3">HPP family protein</fullName>
    </submittedName>
</protein>
<dbReference type="EMBL" id="JAFVMG010000006">
    <property type="protein sequence ID" value="MBO1328289.1"/>
    <property type="molecule type" value="Genomic_DNA"/>
</dbReference>
<keyword evidence="1" id="KW-1133">Transmembrane helix</keyword>
<gene>
    <name evidence="3" type="ORF">J2D75_07340</name>
</gene>
<accession>A0ABS3LLP4</accession>
<dbReference type="PANTHER" id="PTHR33741">
    <property type="entry name" value="TRANSMEMBRANE PROTEIN DDB_G0269096-RELATED"/>
    <property type="match status" value="1"/>
</dbReference>
<organism evidence="3 4">
    <name type="scientific">Acetobacter suratthaniensis</name>
    <dbReference type="NCBI Taxonomy" id="1502841"/>
    <lineage>
        <taxon>Bacteria</taxon>
        <taxon>Pseudomonadati</taxon>
        <taxon>Pseudomonadota</taxon>
        <taxon>Alphaproteobacteria</taxon>
        <taxon>Acetobacterales</taxon>
        <taxon>Acetobacteraceae</taxon>
        <taxon>Acetobacter</taxon>
    </lineage>
</organism>
<evidence type="ECO:0000313" key="3">
    <source>
        <dbReference type="EMBL" id="MBO1328289.1"/>
    </source>
</evidence>
<evidence type="ECO:0000259" key="2">
    <source>
        <dbReference type="Pfam" id="PF04982"/>
    </source>
</evidence>
<dbReference type="InterPro" id="IPR007065">
    <property type="entry name" value="HPP"/>
</dbReference>
<dbReference type="RefSeq" id="WP_207854127.1">
    <property type="nucleotide sequence ID" value="NZ_JAFVMG010000006.1"/>
</dbReference>